<evidence type="ECO:0008006" key="3">
    <source>
        <dbReference type="Google" id="ProtNLM"/>
    </source>
</evidence>
<accession>A0A6B0V2B0</accession>
<proteinExistence type="predicted"/>
<feature type="chain" id="PRO_5025505778" description="Secreted protein" evidence="1">
    <location>
        <begin position="24"/>
        <end position="200"/>
    </location>
</feature>
<name>A0A6B0V2B0_IXORI</name>
<sequence length="200" mass="20874">MHLVCQLLDVLVVVPLAAELAGGVDVALQALLVDLLPVHLPLVVLPALPSRHAHARVARRGLGKFPLHVPVVAHGGLDVLEVLPAVVVAVAPAAAPGGALSSALFLLRCPKWCPRGPSSASSPSSFPHAVGQEAEVGVRRRKVFGTQPLWTLLPTVSRRRGELRVLLRVLLEPGPLPGPSPVAFVPGTVLALGPWRTPGV</sequence>
<dbReference type="AlphaFoldDB" id="A0A6B0V2B0"/>
<dbReference type="EMBL" id="GIFC01013873">
    <property type="protein sequence ID" value="MXU95956.1"/>
    <property type="molecule type" value="Transcribed_RNA"/>
</dbReference>
<feature type="signal peptide" evidence="1">
    <location>
        <begin position="1"/>
        <end position="23"/>
    </location>
</feature>
<evidence type="ECO:0000313" key="2">
    <source>
        <dbReference type="EMBL" id="MXU95956.1"/>
    </source>
</evidence>
<reference evidence="2" key="1">
    <citation type="submission" date="2019-12" db="EMBL/GenBank/DDBJ databases">
        <title>An insight into the sialome of adult female Ixodes ricinus ticks feeding for 6 days.</title>
        <authorList>
            <person name="Perner J."/>
            <person name="Ribeiro J.M.C."/>
        </authorList>
    </citation>
    <scope>NUCLEOTIDE SEQUENCE</scope>
    <source>
        <strain evidence="2">Semi-engorged</strain>
        <tissue evidence="2">Salivary glands</tissue>
    </source>
</reference>
<keyword evidence="1" id="KW-0732">Signal</keyword>
<organism evidence="2">
    <name type="scientific">Ixodes ricinus</name>
    <name type="common">Common tick</name>
    <name type="synonym">Acarus ricinus</name>
    <dbReference type="NCBI Taxonomy" id="34613"/>
    <lineage>
        <taxon>Eukaryota</taxon>
        <taxon>Metazoa</taxon>
        <taxon>Ecdysozoa</taxon>
        <taxon>Arthropoda</taxon>
        <taxon>Chelicerata</taxon>
        <taxon>Arachnida</taxon>
        <taxon>Acari</taxon>
        <taxon>Parasitiformes</taxon>
        <taxon>Ixodida</taxon>
        <taxon>Ixodoidea</taxon>
        <taxon>Ixodidae</taxon>
        <taxon>Ixodinae</taxon>
        <taxon>Ixodes</taxon>
    </lineage>
</organism>
<protein>
    <recommendedName>
        <fullName evidence="3">Secreted protein</fullName>
    </recommendedName>
</protein>
<evidence type="ECO:0000256" key="1">
    <source>
        <dbReference type="SAM" id="SignalP"/>
    </source>
</evidence>